<keyword evidence="1" id="KW-0479">Metal-binding</keyword>
<keyword evidence="2" id="KW-0677">Repeat</keyword>
<evidence type="ECO:0000259" key="7">
    <source>
        <dbReference type="SMART" id="SM01175"/>
    </source>
</evidence>
<feature type="compositionally biased region" description="Polar residues" evidence="6">
    <location>
        <begin position="263"/>
        <end position="272"/>
    </location>
</feature>
<feature type="compositionally biased region" description="Acidic residues" evidence="6">
    <location>
        <begin position="514"/>
        <end position="524"/>
    </location>
</feature>
<keyword evidence="5" id="KW-0175">Coiled coil</keyword>
<dbReference type="PANTHER" id="PTHR12326">
    <property type="entry name" value="PLECKSTRIN HOMOLOGY DOMAIN CONTAINING PROTEIN"/>
    <property type="match status" value="1"/>
</dbReference>
<evidence type="ECO:0000313" key="9">
    <source>
        <dbReference type="Proteomes" id="UP000246121"/>
    </source>
</evidence>
<dbReference type="VEuPathDB" id="TriTrypDB:TcCLB.511245.110"/>
<dbReference type="VEuPathDB" id="TriTrypDB:C4B63_52g66"/>
<dbReference type="OrthoDB" id="10067503at2759"/>
<dbReference type="SUPFAM" id="SSF57903">
    <property type="entry name" value="FYVE/PHD zinc finger"/>
    <property type="match status" value="1"/>
</dbReference>
<organism evidence="8 9">
    <name type="scientific">Trypanosoma cruzi</name>
    <dbReference type="NCBI Taxonomy" id="5693"/>
    <lineage>
        <taxon>Eukaryota</taxon>
        <taxon>Discoba</taxon>
        <taxon>Euglenozoa</taxon>
        <taxon>Kinetoplastea</taxon>
        <taxon>Metakinetoplastina</taxon>
        <taxon>Trypanosomatida</taxon>
        <taxon>Trypanosomatidae</taxon>
        <taxon>Trypanosoma</taxon>
        <taxon>Schizotrypanum</taxon>
    </lineage>
</organism>
<dbReference type="EMBL" id="PRFA01000052">
    <property type="protein sequence ID" value="PWU90259.1"/>
    <property type="molecule type" value="Genomic_DNA"/>
</dbReference>
<dbReference type="VEuPathDB" id="TriTrypDB:ECC02_005044"/>
<protein>
    <recommendedName>
        <fullName evidence="7">Rubicon Homology domain-containing protein</fullName>
    </recommendedName>
</protein>
<proteinExistence type="predicted"/>
<dbReference type="Proteomes" id="UP000246121">
    <property type="component" value="Unassembled WGS sequence"/>
</dbReference>
<evidence type="ECO:0000313" key="8">
    <source>
        <dbReference type="EMBL" id="PWU90259.1"/>
    </source>
</evidence>
<gene>
    <name evidence="8" type="ORF">C4B63_52g66</name>
</gene>
<name>A0A2V2V1M6_TRYCR</name>
<dbReference type="VEuPathDB" id="TriTrypDB:Tc_MARK_8137"/>
<dbReference type="Pfam" id="PF13901">
    <property type="entry name" value="RH_dom"/>
    <property type="match status" value="1"/>
</dbReference>
<sequence>MFPTLVSLEHAVRDIKVFAHEQQQRSSLSLSTISLTLAVAPALVARLLNGIEEAFTPEPLLGAEAFFEGVAVPLLHHLPRKHKTHFPMEETLRVRRPEAADAFRCWVVHSLNTADSLYETAALLLVGPIVKDATGTVGQEQIMAVGEGKEKAGDFSQFGAERVRRLKESLGPHTTFLNGGYVTQLLSLLLRVWHPCPNGAGPMEGKSVAVQYGLSLAEALPLFREVPREVHVERLRLHRRKRKKRRVSTAAAECASEGDASQEKINASSTTRVPVPRDGTEEEEASDAVMPLWSRLKDIMLSQRSAVCTGGMLGHTCNRTTCVNRHCYWDGDEYCYVADASTQTLKNDVCGDPHEEIVGREEEVVEKGVMNGSNGTRLMTQAKPVSLKCGVASDGKLSSQSVSTNTEHPSSFMTFVELLDAQEQLERAREEVRQKEESLQLRECGLAELEEDYKEKLEMLVHVLHGTRKIYNELVMASVTECGGATCEEEAPSAAAVQSRLLNLIEVIYGKADGEEEEEEEEEEDGKRRRRRRMLATKTIPDTPASRAAAKLKIAQYEKLRQKQLLQERQHAIYGAVTSAGATGATGPIVLTPLEFPRSLQLRRQAYLCPGCGIALGGTVRSGLFRINKPHRCHYCTQIYCRDCHVKQVAVLPFLVLNSWCFTPRGVCKRDYEWLQQNWSKPWYTVESGEGKMKQRCFHSVASRDSVQLAKVLRHWFLLCAQMVRGCTEPLSDKLAMLLQTYYAETDVNYSLSDLSGLKYSEDVGTALRELSGGNVLGPIDGVTSRIGSMLIEPSFVAATVGNVMSAVSFGRLLTSWNLDRSVAVAELEEKHTKHRNESSPVVARGEAGASLASVESDSSLAHSISTTVSTNASKENERQDFLGYLATQIRVMEQHLHRDCPTCVARATTVCELCEGRDEGARLPLVDAEVVGVRLLERGSVVPGEEEDAPLLRLARVAMQLVRGDSESRRDVVACGECGTRYHKACLAGARCPHCR</sequence>
<dbReference type="VEuPathDB" id="TriTrypDB:C3747_35g75"/>
<dbReference type="SMART" id="SM01175">
    <property type="entry name" value="DUF4206"/>
    <property type="match status" value="1"/>
</dbReference>
<keyword evidence="3" id="KW-0863">Zinc-finger</keyword>
<dbReference type="VEuPathDB" id="TriTrypDB:TCSYLVIO_010462"/>
<dbReference type="AlphaFoldDB" id="A0A2V2V1M6"/>
<dbReference type="VEuPathDB" id="TriTrypDB:TCDM_05385"/>
<evidence type="ECO:0000256" key="6">
    <source>
        <dbReference type="SAM" id="MobiDB-lite"/>
    </source>
</evidence>
<dbReference type="VEuPathDB" id="TriTrypDB:TcBrA4_0133700"/>
<evidence type="ECO:0000256" key="4">
    <source>
        <dbReference type="ARBA" id="ARBA00022833"/>
    </source>
</evidence>
<feature type="coiled-coil region" evidence="5">
    <location>
        <begin position="415"/>
        <end position="442"/>
    </location>
</feature>
<dbReference type="VEuPathDB" id="TriTrypDB:TcG_05012"/>
<dbReference type="PANTHER" id="PTHR12326:SF3">
    <property type="entry name" value="DIFFERENTIALLY EXPRESSED IN FDCP 8 HOMOLOG"/>
    <property type="match status" value="1"/>
</dbReference>
<accession>A0A2V2V1M6</accession>
<feature type="domain" description="Rubicon Homology" evidence="7">
    <location>
        <begin position="631"/>
        <end position="997"/>
    </location>
</feature>
<evidence type="ECO:0000256" key="1">
    <source>
        <dbReference type="ARBA" id="ARBA00022723"/>
    </source>
</evidence>
<dbReference type="VEuPathDB" id="TriTrypDB:TcCLB.506661.50"/>
<feature type="region of interest" description="Disordered" evidence="6">
    <location>
        <begin position="513"/>
        <end position="533"/>
    </location>
</feature>
<dbReference type="GO" id="GO:0008270">
    <property type="term" value="F:zinc ion binding"/>
    <property type="evidence" value="ECO:0007669"/>
    <property type="project" value="UniProtKB-KW"/>
</dbReference>
<reference evidence="8 9" key="1">
    <citation type="journal article" date="2018" name="Microb. Genom.">
        <title>Expanding an expanded genome: long-read sequencing of Trypanosoma cruzi.</title>
        <authorList>
            <person name="Berna L."/>
            <person name="Rodriguez M."/>
            <person name="Chiribao M.L."/>
            <person name="Parodi-Talice A."/>
            <person name="Pita S."/>
            <person name="Rijo G."/>
            <person name="Alvarez-Valin F."/>
            <person name="Robello C."/>
        </authorList>
    </citation>
    <scope>NUCLEOTIDE SEQUENCE [LARGE SCALE GENOMIC DNA]</scope>
    <source>
        <strain evidence="8 9">Dm28c</strain>
    </source>
</reference>
<dbReference type="InterPro" id="IPR025258">
    <property type="entry name" value="RH_dom"/>
</dbReference>
<dbReference type="VEuPathDB" id="TriTrypDB:BCY84_20290"/>
<feature type="region of interest" description="Disordered" evidence="6">
    <location>
        <begin position="248"/>
        <end position="286"/>
    </location>
</feature>
<dbReference type="InterPro" id="IPR051366">
    <property type="entry name" value="DEF8"/>
</dbReference>
<evidence type="ECO:0000256" key="3">
    <source>
        <dbReference type="ARBA" id="ARBA00022771"/>
    </source>
</evidence>
<evidence type="ECO:0000256" key="5">
    <source>
        <dbReference type="SAM" id="Coils"/>
    </source>
</evidence>
<dbReference type="InterPro" id="IPR011011">
    <property type="entry name" value="Znf_FYVE_PHD"/>
</dbReference>
<keyword evidence="4" id="KW-0862">Zinc</keyword>
<evidence type="ECO:0000256" key="2">
    <source>
        <dbReference type="ARBA" id="ARBA00022737"/>
    </source>
</evidence>
<dbReference type="VEuPathDB" id="TriTrypDB:TcCL_NonESM03598"/>
<comment type="caution">
    <text evidence="8">The sequence shown here is derived from an EMBL/GenBank/DDBJ whole genome shotgun (WGS) entry which is preliminary data.</text>
</comment>